<evidence type="ECO:0000313" key="2">
    <source>
        <dbReference type="EMBL" id="KAK7206181.1"/>
    </source>
</evidence>
<proteinExistence type="predicted"/>
<sequence>MRIPRFSALARQLRRKDLTAKNKNAETGRKTAPFIPGFMTDDHLVDEPLKNIPFKPNDIVQVIKPGPDFGKITRVHYVGDRMGVALENVGPKHTTVLPKSHWREGQTSYVYTFNGFTHPKDLRLITTVKDDKTGEMVHAAVNKLKLGEEYYDDRYKTRLRRRYVANTGGVSIPWPDPVDEVTEGNFVTPYDEARERTFFVTDATIPPVPKVALDSLRNPYAWKLKPDLTEEEIHRLTPPKMPLTEAKKARIAEVQALLKKQEERELSGEAERIRELTAKALKQRLDAADRLKKAAKQAEA</sequence>
<comment type="caution">
    <text evidence="2">The sequence shown here is derived from an EMBL/GenBank/DDBJ whole genome shotgun (WGS) entry which is preliminary data.</text>
</comment>
<keyword evidence="1" id="KW-0175">Coiled coil</keyword>
<feature type="coiled-coil region" evidence="1">
    <location>
        <begin position="244"/>
        <end position="298"/>
    </location>
</feature>
<evidence type="ECO:0008006" key="4">
    <source>
        <dbReference type="Google" id="ProtNLM"/>
    </source>
</evidence>
<dbReference type="EMBL" id="JBBJBU010000003">
    <property type="protein sequence ID" value="KAK7206181.1"/>
    <property type="molecule type" value="Genomic_DNA"/>
</dbReference>
<protein>
    <recommendedName>
        <fullName evidence="4">KOW domain-containing protein</fullName>
    </recommendedName>
</protein>
<dbReference type="Pfam" id="PF22682">
    <property type="entry name" value="Ribosomal_uL24m-like"/>
    <property type="match status" value="1"/>
</dbReference>
<accession>A0ABR1F8K8</accession>
<reference evidence="2 3" key="1">
    <citation type="submission" date="2024-03" db="EMBL/GenBank/DDBJ databases">
        <title>Genome-scale model development and genomic sequencing of the oleaginous clade Lipomyces.</title>
        <authorList>
            <consortium name="Lawrence Berkeley National Laboratory"/>
            <person name="Czajka J.J."/>
            <person name="Han Y."/>
            <person name="Kim J."/>
            <person name="Mondo S.J."/>
            <person name="Hofstad B.A."/>
            <person name="Robles A."/>
            <person name="Haridas S."/>
            <person name="Riley R."/>
            <person name="LaButti K."/>
            <person name="Pangilinan J."/>
            <person name="Andreopoulos W."/>
            <person name="Lipzen A."/>
            <person name="Yan J."/>
            <person name="Wang M."/>
            <person name="Ng V."/>
            <person name="Grigoriev I.V."/>
            <person name="Spatafora J.W."/>
            <person name="Magnuson J.K."/>
            <person name="Baker S.E."/>
            <person name="Pomraning K.R."/>
        </authorList>
    </citation>
    <scope>NUCLEOTIDE SEQUENCE [LARGE SCALE GENOMIC DNA]</scope>
    <source>
        <strain evidence="2 3">Phaff 52-87</strain>
    </source>
</reference>
<evidence type="ECO:0000313" key="3">
    <source>
        <dbReference type="Proteomes" id="UP001498771"/>
    </source>
</evidence>
<name>A0ABR1F8K8_9ASCO</name>
<organism evidence="2 3">
    <name type="scientific">Myxozyma melibiosi</name>
    <dbReference type="NCBI Taxonomy" id="54550"/>
    <lineage>
        <taxon>Eukaryota</taxon>
        <taxon>Fungi</taxon>
        <taxon>Dikarya</taxon>
        <taxon>Ascomycota</taxon>
        <taxon>Saccharomycotina</taxon>
        <taxon>Lipomycetes</taxon>
        <taxon>Lipomycetales</taxon>
        <taxon>Lipomycetaceae</taxon>
        <taxon>Myxozyma</taxon>
    </lineage>
</organism>
<gene>
    <name evidence="2" type="ORF">BZA70DRAFT_126350</name>
</gene>
<dbReference type="RefSeq" id="XP_064769214.1">
    <property type="nucleotide sequence ID" value="XM_064909534.1"/>
</dbReference>
<dbReference type="Proteomes" id="UP001498771">
    <property type="component" value="Unassembled WGS sequence"/>
</dbReference>
<evidence type="ECO:0000256" key="1">
    <source>
        <dbReference type="SAM" id="Coils"/>
    </source>
</evidence>
<dbReference type="GeneID" id="90035046"/>
<keyword evidence="3" id="KW-1185">Reference proteome</keyword>